<keyword evidence="3" id="KW-1185">Reference proteome</keyword>
<evidence type="ECO:0000313" key="3">
    <source>
        <dbReference type="Proteomes" id="UP000006727"/>
    </source>
</evidence>
<dbReference type="PaxDb" id="3218-PP1S15_251V6.1"/>
<protein>
    <submittedName>
        <fullName evidence="1 2">Uncharacterized protein</fullName>
    </submittedName>
</protein>
<dbReference type="Gramene" id="Pp3c16_12740V3.1">
    <property type="protein sequence ID" value="PAC:32985529.CDS.1"/>
    <property type="gene ID" value="Pp3c16_12740"/>
</dbReference>
<evidence type="ECO:0000313" key="2">
    <source>
        <dbReference type="EnsemblPlants" id="PAC:32985529.CDS.1"/>
    </source>
</evidence>
<accession>A0A2K1J8C5</accession>
<gene>
    <name evidence="1" type="ORF">PHYPA_020887</name>
</gene>
<reference evidence="1 3" key="2">
    <citation type="journal article" date="2018" name="Plant J.">
        <title>The Physcomitrella patens chromosome-scale assembly reveals moss genome structure and evolution.</title>
        <authorList>
            <person name="Lang D."/>
            <person name="Ullrich K.K."/>
            <person name="Murat F."/>
            <person name="Fuchs J."/>
            <person name="Jenkins J."/>
            <person name="Haas F.B."/>
            <person name="Piednoel M."/>
            <person name="Gundlach H."/>
            <person name="Van Bel M."/>
            <person name="Meyberg R."/>
            <person name="Vives C."/>
            <person name="Morata J."/>
            <person name="Symeonidi A."/>
            <person name="Hiss M."/>
            <person name="Muchero W."/>
            <person name="Kamisugi Y."/>
            <person name="Saleh O."/>
            <person name="Blanc G."/>
            <person name="Decker E.L."/>
            <person name="van Gessel N."/>
            <person name="Grimwood J."/>
            <person name="Hayes R.D."/>
            <person name="Graham S.W."/>
            <person name="Gunter L.E."/>
            <person name="McDaniel S.F."/>
            <person name="Hoernstein S.N.W."/>
            <person name="Larsson A."/>
            <person name="Li F.W."/>
            <person name="Perroud P.F."/>
            <person name="Phillips J."/>
            <person name="Ranjan P."/>
            <person name="Rokshar D.S."/>
            <person name="Rothfels C.J."/>
            <person name="Schneider L."/>
            <person name="Shu S."/>
            <person name="Stevenson D.W."/>
            <person name="Thummler F."/>
            <person name="Tillich M."/>
            <person name="Villarreal Aguilar J.C."/>
            <person name="Widiez T."/>
            <person name="Wong G.K."/>
            <person name="Wymore A."/>
            <person name="Zhang Y."/>
            <person name="Zimmer A.D."/>
            <person name="Quatrano R.S."/>
            <person name="Mayer K.F.X."/>
            <person name="Goodstein D."/>
            <person name="Casacuberta J.M."/>
            <person name="Vandepoele K."/>
            <person name="Reski R."/>
            <person name="Cuming A.C."/>
            <person name="Tuskan G.A."/>
            <person name="Maumus F."/>
            <person name="Salse J."/>
            <person name="Schmutz J."/>
            <person name="Rensing S.A."/>
        </authorList>
    </citation>
    <scope>NUCLEOTIDE SEQUENCE [LARGE SCALE GENOMIC DNA]</scope>
    <source>
        <strain evidence="2 3">cv. Gransden 2004</strain>
    </source>
</reference>
<dbReference type="EnsemblPlants" id="Pp3c16_12740V3.1">
    <property type="protein sequence ID" value="PAC:32985529.CDS.1"/>
    <property type="gene ID" value="Pp3c16_12740"/>
</dbReference>
<organism evidence="1">
    <name type="scientific">Physcomitrium patens</name>
    <name type="common">Spreading-leaved earth moss</name>
    <name type="synonym">Physcomitrella patens</name>
    <dbReference type="NCBI Taxonomy" id="3218"/>
    <lineage>
        <taxon>Eukaryota</taxon>
        <taxon>Viridiplantae</taxon>
        <taxon>Streptophyta</taxon>
        <taxon>Embryophyta</taxon>
        <taxon>Bryophyta</taxon>
        <taxon>Bryophytina</taxon>
        <taxon>Bryopsida</taxon>
        <taxon>Funariidae</taxon>
        <taxon>Funariales</taxon>
        <taxon>Funariaceae</taxon>
        <taxon>Physcomitrium</taxon>
    </lineage>
</organism>
<dbReference type="EMBL" id="ABEU02000016">
    <property type="protein sequence ID" value="PNR37778.1"/>
    <property type="molecule type" value="Genomic_DNA"/>
</dbReference>
<proteinExistence type="predicted"/>
<dbReference type="Proteomes" id="UP000006727">
    <property type="component" value="Chromosome 16"/>
</dbReference>
<reference evidence="2" key="3">
    <citation type="submission" date="2020-12" db="UniProtKB">
        <authorList>
            <consortium name="EnsemblPlants"/>
        </authorList>
    </citation>
    <scope>IDENTIFICATION</scope>
</reference>
<name>A0A2K1J8C5_PHYPA</name>
<dbReference type="AlphaFoldDB" id="A0A2K1J8C5"/>
<evidence type="ECO:0000313" key="1">
    <source>
        <dbReference type="EMBL" id="PNR37778.1"/>
    </source>
</evidence>
<dbReference type="InParanoid" id="A0A2K1J8C5"/>
<sequence>MLSVGHEGESTRRHIGVATAFLPWYRSQAFSSAIWSTAIEPSSHRDVLHA</sequence>
<reference evidence="1 3" key="1">
    <citation type="journal article" date="2008" name="Science">
        <title>The Physcomitrella genome reveals evolutionary insights into the conquest of land by plants.</title>
        <authorList>
            <person name="Rensing S."/>
            <person name="Lang D."/>
            <person name="Zimmer A."/>
            <person name="Terry A."/>
            <person name="Salamov A."/>
            <person name="Shapiro H."/>
            <person name="Nishiyama T."/>
            <person name="Perroud P.-F."/>
            <person name="Lindquist E."/>
            <person name="Kamisugi Y."/>
            <person name="Tanahashi T."/>
            <person name="Sakakibara K."/>
            <person name="Fujita T."/>
            <person name="Oishi K."/>
            <person name="Shin-I T."/>
            <person name="Kuroki Y."/>
            <person name="Toyoda A."/>
            <person name="Suzuki Y."/>
            <person name="Hashimoto A."/>
            <person name="Yamaguchi K."/>
            <person name="Sugano A."/>
            <person name="Kohara Y."/>
            <person name="Fujiyama A."/>
            <person name="Anterola A."/>
            <person name="Aoki S."/>
            <person name="Ashton N."/>
            <person name="Barbazuk W.B."/>
            <person name="Barker E."/>
            <person name="Bennetzen J."/>
            <person name="Bezanilla M."/>
            <person name="Blankenship R."/>
            <person name="Cho S.H."/>
            <person name="Dutcher S."/>
            <person name="Estelle M."/>
            <person name="Fawcett J.A."/>
            <person name="Gundlach H."/>
            <person name="Hanada K."/>
            <person name="Heyl A."/>
            <person name="Hicks K.A."/>
            <person name="Hugh J."/>
            <person name="Lohr M."/>
            <person name="Mayer K."/>
            <person name="Melkozernov A."/>
            <person name="Murata T."/>
            <person name="Nelson D."/>
            <person name="Pils B."/>
            <person name="Prigge M."/>
            <person name="Reiss B."/>
            <person name="Renner T."/>
            <person name="Rombauts S."/>
            <person name="Rushton P."/>
            <person name="Sanderfoot A."/>
            <person name="Schween G."/>
            <person name="Shiu S.-H."/>
            <person name="Stueber K."/>
            <person name="Theodoulou F.L."/>
            <person name="Tu H."/>
            <person name="Van de Peer Y."/>
            <person name="Verrier P.J."/>
            <person name="Waters E."/>
            <person name="Wood A."/>
            <person name="Yang L."/>
            <person name="Cove D."/>
            <person name="Cuming A."/>
            <person name="Hasebe M."/>
            <person name="Lucas S."/>
            <person name="Mishler D.B."/>
            <person name="Reski R."/>
            <person name="Grigoriev I."/>
            <person name="Quatrano R.S."/>
            <person name="Boore J.L."/>
        </authorList>
    </citation>
    <scope>NUCLEOTIDE SEQUENCE [LARGE SCALE GENOMIC DNA]</scope>
    <source>
        <strain evidence="2 3">cv. Gransden 2004</strain>
    </source>
</reference>